<dbReference type="PANTHER" id="PTHR43046">
    <property type="entry name" value="GDP-MANNOSE MANNOSYL HYDROLASE"/>
    <property type="match status" value="1"/>
</dbReference>
<dbReference type="InterPro" id="IPR000086">
    <property type="entry name" value="NUDIX_hydrolase_dom"/>
</dbReference>
<accession>A0A1S1RIG3</accession>
<dbReference type="EMBL" id="MBLM01000003">
    <property type="protein sequence ID" value="OHV45926.1"/>
    <property type="molecule type" value="Genomic_DNA"/>
</dbReference>
<proteinExistence type="inferred from homology"/>
<dbReference type="InterPro" id="IPR015797">
    <property type="entry name" value="NUDIX_hydrolase-like_dom_sf"/>
</dbReference>
<dbReference type="PANTHER" id="PTHR43046:SF12">
    <property type="entry name" value="GDP-MANNOSE MANNOSYL HYDROLASE"/>
    <property type="match status" value="1"/>
</dbReference>
<evidence type="ECO:0000313" key="8">
    <source>
        <dbReference type="Proteomes" id="UP000179627"/>
    </source>
</evidence>
<keyword evidence="3 5" id="KW-0378">Hydrolase</keyword>
<dbReference type="RefSeq" id="WP_071082182.1">
    <property type="nucleotide sequence ID" value="NZ_MBLM01000003.1"/>
</dbReference>
<dbReference type="PRINTS" id="PR00502">
    <property type="entry name" value="NUDIXFAMILY"/>
</dbReference>
<dbReference type="PROSITE" id="PS00893">
    <property type="entry name" value="NUDIX_BOX"/>
    <property type="match status" value="1"/>
</dbReference>
<protein>
    <submittedName>
        <fullName evidence="7">DNA mismatch repair protein MutT</fullName>
    </submittedName>
</protein>
<dbReference type="InterPro" id="IPR020476">
    <property type="entry name" value="Nudix_hydrolase"/>
</dbReference>
<evidence type="ECO:0000256" key="4">
    <source>
        <dbReference type="ARBA" id="ARBA00022842"/>
    </source>
</evidence>
<keyword evidence="4" id="KW-0460">Magnesium</keyword>
<evidence type="ECO:0000256" key="5">
    <source>
        <dbReference type="RuleBase" id="RU003476"/>
    </source>
</evidence>
<comment type="similarity">
    <text evidence="2 5">Belongs to the Nudix hydrolase family.</text>
</comment>
<evidence type="ECO:0000259" key="6">
    <source>
        <dbReference type="PROSITE" id="PS51462"/>
    </source>
</evidence>
<dbReference type="Proteomes" id="UP000179627">
    <property type="component" value="Unassembled WGS sequence"/>
</dbReference>
<dbReference type="AlphaFoldDB" id="A0A1S1RIG3"/>
<evidence type="ECO:0000256" key="3">
    <source>
        <dbReference type="ARBA" id="ARBA00022801"/>
    </source>
</evidence>
<name>A0A1S1RIG3_9ACTN</name>
<dbReference type="OrthoDB" id="3214694at2"/>
<evidence type="ECO:0000313" key="7">
    <source>
        <dbReference type="EMBL" id="OHV45926.1"/>
    </source>
</evidence>
<gene>
    <name evidence="7" type="ORF">CC117_09210</name>
</gene>
<dbReference type="Gene3D" id="3.90.79.10">
    <property type="entry name" value="Nucleoside Triphosphate Pyrophosphohydrolase"/>
    <property type="match status" value="1"/>
</dbReference>
<evidence type="ECO:0000256" key="1">
    <source>
        <dbReference type="ARBA" id="ARBA00001946"/>
    </source>
</evidence>
<dbReference type="GO" id="GO:0016787">
    <property type="term" value="F:hydrolase activity"/>
    <property type="evidence" value="ECO:0007669"/>
    <property type="project" value="UniProtKB-KW"/>
</dbReference>
<keyword evidence="8" id="KW-1185">Reference proteome</keyword>
<sequence length="160" mass="17881">MPVHRRAARVILLDPHDAVLLIRSHDPDRADGPAWWHVPGGGLDPGEAPADAAAREVAEEIGLRIADVGLCIATRTTHFTFLGTDYEQEEWYYVARLPGRVEVSDAGWSDVERRSTLGWRWWSLPALRMTDEIVYPGTLPALISSWLEAGTPDQPHRLEP</sequence>
<dbReference type="CDD" id="cd04685">
    <property type="entry name" value="NUDIX_Hydrolase"/>
    <property type="match status" value="1"/>
</dbReference>
<comment type="cofactor">
    <cofactor evidence="1">
        <name>Mg(2+)</name>
        <dbReference type="ChEBI" id="CHEBI:18420"/>
    </cofactor>
</comment>
<comment type="caution">
    <text evidence="7">The sequence shown here is derived from an EMBL/GenBank/DDBJ whole genome shotgun (WGS) entry which is preliminary data.</text>
</comment>
<dbReference type="Pfam" id="PF00293">
    <property type="entry name" value="NUDIX"/>
    <property type="match status" value="1"/>
</dbReference>
<dbReference type="SUPFAM" id="SSF55811">
    <property type="entry name" value="Nudix"/>
    <property type="match status" value="1"/>
</dbReference>
<dbReference type="PROSITE" id="PS51462">
    <property type="entry name" value="NUDIX"/>
    <property type="match status" value="1"/>
</dbReference>
<evidence type="ECO:0000256" key="2">
    <source>
        <dbReference type="ARBA" id="ARBA00005582"/>
    </source>
</evidence>
<dbReference type="InterPro" id="IPR020084">
    <property type="entry name" value="NUDIX_hydrolase_CS"/>
</dbReference>
<feature type="domain" description="Nudix hydrolase" evidence="6">
    <location>
        <begin position="3"/>
        <end position="143"/>
    </location>
</feature>
<reference evidence="8" key="1">
    <citation type="submission" date="2016-07" db="EMBL/GenBank/DDBJ databases">
        <title>Sequence Frankia sp. strain CcI1.17.</title>
        <authorList>
            <person name="Ghodhbane-Gtari F."/>
            <person name="Swanson E."/>
            <person name="Gueddou A."/>
            <person name="Morris K."/>
            <person name="Hezbri K."/>
            <person name="Ktari A."/>
            <person name="Nouioui I."/>
            <person name="Abebe-Akele F."/>
            <person name="Simpson S."/>
            <person name="Thomas K."/>
            <person name="Gtari M."/>
            <person name="Tisa L.S."/>
            <person name="Hurst S."/>
        </authorList>
    </citation>
    <scope>NUCLEOTIDE SEQUENCE [LARGE SCALE GENOMIC DNA]</scope>
    <source>
        <strain evidence="8">Cc1.17</strain>
    </source>
</reference>
<organism evidence="7 8">
    <name type="scientific">Parafrankia colletiae</name>
    <dbReference type="NCBI Taxonomy" id="573497"/>
    <lineage>
        <taxon>Bacteria</taxon>
        <taxon>Bacillati</taxon>
        <taxon>Actinomycetota</taxon>
        <taxon>Actinomycetes</taxon>
        <taxon>Frankiales</taxon>
        <taxon>Frankiaceae</taxon>
        <taxon>Parafrankia</taxon>
    </lineage>
</organism>